<feature type="transmembrane region" description="Helical" evidence="2">
    <location>
        <begin position="416"/>
        <end position="436"/>
    </location>
</feature>
<keyword evidence="2" id="KW-1133">Transmembrane helix</keyword>
<keyword evidence="2" id="KW-0812">Transmembrane</keyword>
<comment type="caution">
    <text evidence="3">The sequence shown here is derived from an EMBL/GenBank/DDBJ whole genome shotgun (WGS) entry which is preliminary data.</text>
</comment>
<sequence length="889" mass="96710">MFASTEPASPRSRPPPTASGSDPSVDEIYGPDRLFPPPLHHSSTAYGSRAARPTGRALAQPPHLSRMPTAGGTAFGAPFGADTAPPTTMGMTGAIPGTALPALGNPGQCFKDALAREASNVTPGIDDTPYILYALGALSGDVPLTTSSQNDDSGGGGKHASFPFRYNPDEVLGYYRPPSMPVGGKNIGTASIKSLAPSSPAQHELDRRFSGRRSTSRPRTRQPSFTQPRPSTDPVMPRVSNASSISTLVHPEPQHHPRSSLPADRLKDSWAYLDLKSFSPQTQLVFPTPDFKPLIMRPASLILLIALCALMIAALVFSAVYSSRHHGLIGYDGSLYGSHYFIFRVLPQLLSVLILLYALHLSTTMTRILPFSRMQALENPHPERRHGAIFDDLFPRSFLWPQVSGHMPWSIRLPLIGIWAANFTVPLQSALFSVVLSSGHGRWTTNQGVAWTLVALYTCHAMSIVCLFVYWHTHSTGLIWDPRAIADLITLASNSNTMADYKGTELLATRDELRVALQHRAVDKIGYWAWRDGRTNGIWHGIGTDLLDDAWLDAQRAQEPQPQTSKNKNPPRSWNEKLRALANSASVGVDTESLALSPYAAGVRNRYLPWCLRDGPLFCFTFAALVLLTALFIVSFLPSTSLKKGFAPVADAKSSAGTLFATQVLYSFLPALIGHIVFLLASSLDMTLRVLQPWAELSKNAGGGQPSATILADYAACFPLQSTWRAAKNGHFRLALISLLATGSAFLPALSGGVLTSLPISQGVVRVVPNMPLYFVVLALLVLCFAGLVSMLPGRRMFRLPHAVTCIAEILSFCANDDLMQEPAFKDLRKREALLDQLGINSPPTARSRWIFATGTSGSDPRLGIRRVRRYTELTNRPSGRRPPKISGH</sequence>
<feature type="transmembrane region" description="Helical" evidence="2">
    <location>
        <begin position="617"/>
        <end position="637"/>
    </location>
</feature>
<dbReference type="PANTHER" id="PTHR37544:SF1">
    <property type="entry name" value="PHOSPHORIBOSYLAMINOIMIDAZOLE-SUCCINOCARBOXAMIDE SYNTHASE"/>
    <property type="match status" value="1"/>
</dbReference>
<feature type="compositionally biased region" description="Basic residues" evidence="1">
    <location>
        <begin position="210"/>
        <end position="220"/>
    </location>
</feature>
<keyword evidence="4" id="KW-1185">Reference proteome</keyword>
<feature type="region of interest" description="Disordered" evidence="1">
    <location>
        <begin position="1"/>
        <end position="88"/>
    </location>
</feature>
<evidence type="ECO:0008006" key="5">
    <source>
        <dbReference type="Google" id="ProtNLM"/>
    </source>
</evidence>
<dbReference type="Proteomes" id="UP001642502">
    <property type="component" value="Unassembled WGS sequence"/>
</dbReference>
<dbReference type="PANTHER" id="PTHR37544">
    <property type="entry name" value="SPRAY-RELATED"/>
    <property type="match status" value="1"/>
</dbReference>
<dbReference type="InterPro" id="IPR021840">
    <property type="entry name" value="DUF3433"/>
</dbReference>
<feature type="compositionally biased region" description="Low complexity" evidence="1">
    <location>
        <begin position="68"/>
        <end position="88"/>
    </location>
</feature>
<feature type="transmembrane region" description="Helical" evidence="2">
    <location>
        <begin position="341"/>
        <end position="359"/>
    </location>
</feature>
<dbReference type="Pfam" id="PF11915">
    <property type="entry name" value="DUF3433"/>
    <property type="match status" value="1"/>
</dbReference>
<evidence type="ECO:0000313" key="4">
    <source>
        <dbReference type="Proteomes" id="UP001642502"/>
    </source>
</evidence>
<keyword evidence="2" id="KW-0472">Membrane</keyword>
<evidence type="ECO:0000256" key="2">
    <source>
        <dbReference type="SAM" id="Phobius"/>
    </source>
</evidence>
<name>A0ABP0D626_9PEZI</name>
<evidence type="ECO:0000256" key="1">
    <source>
        <dbReference type="SAM" id="MobiDB-lite"/>
    </source>
</evidence>
<dbReference type="EMBL" id="CAWUON010000001">
    <property type="protein sequence ID" value="CAK7262690.1"/>
    <property type="molecule type" value="Genomic_DNA"/>
</dbReference>
<feature type="compositionally biased region" description="Polar residues" evidence="1">
    <location>
        <begin position="188"/>
        <end position="201"/>
    </location>
</feature>
<feature type="region of interest" description="Disordered" evidence="1">
    <location>
        <begin position="185"/>
        <end position="239"/>
    </location>
</feature>
<gene>
    <name evidence="3" type="ORF">SEPCBS119000_000112</name>
</gene>
<feature type="transmembrane region" description="Helical" evidence="2">
    <location>
        <begin position="657"/>
        <end position="681"/>
    </location>
</feature>
<reference evidence="3 4" key="1">
    <citation type="submission" date="2024-01" db="EMBL/GenBank/DDBJ databases">
        <authorList>
            <person name="Allen C."/>
            <person name="Tagirdzhanova G."/>
        </authorList>
    </citation>
    <scope>NUCLEOTIDE SEQUENCE [LARGE SCALE GENOMIC DNA]</scope>
    <source>
        <strain evidence="3 4">CBS 119000</strain>
    </source>
</reference>
<feature type="transmembrane region" description="Helical" evidence="2">
    <location>
        <begin position="734"/>
        <end position="760"/>
    </location>
</feature>
<protein>
    <recommendedName>
        <fullName evidence="5">Phosphoribosylaminoimidazole-succinocarboxamide synthase</fullName>
    </recommendedName>
</protein>
<feature type="transmembrane region" description="Helical" evidence="2">
    <location>
        <begin position="772"/>
        <end position="792"/>
    </location>
</feature>
<organism evidence="3 4">
    <name type="scientific">Sporothrix epigloea</name>
    <dbReference type="NCBI Taxonomy" id="1892477"/>
    <lineage>
        <taxon>Eukaryota</taxon>
        <taxon>Fungi</taxon>
        <taxon>Dikarya</taxon>
        <taxon>Ascomycota</taxon>
        <taxon>Pezizomycotina</taxon>
        <taxon>Sordariomycetes</taxon>
        <taxon>Sordariomycetidae</taxon>
        <taxon>Ophiostomatales</taxon>
        <taxon>Ophiostomataceae</taxon>
        <taxon>Sporothrix</taxon>
    </lineage>
</organism>
<proteinExistence type="predicted"/>
<accession>A0ABP0D626</accession>
<evidence type="ECO:0000313" key="3">
    <source>
        <dbReference type="EMBL" id="CAK7262690.1"/>
    </source>
</evidence>
<feature type="transmembrane region" description="Helical" evidence="2">
    <location>
        <begin position="301"/>
        <end position="321"/>
    </location>
</feature>
<feature type="compositionally biased region" description="Low complexity" evidence="1">
    <location>
        <begin position="1"/>
        <end position="11"/>
    </location>
</feature>
<feature type="transmembrane region" description="Helical" evidence="2">
    <location>
        <begin position="448"/>
        <end position="471"/>
    </location>
</feature>